<evidence type="ECO:0000313" key="3">
    <source>
        <dbReference type="EMBL" id="ARZ71759.1"/>
    </source>
</evidence>
<feature type="chain" id="PRO_5012147803" description="Ricin B lectin domain-containing protein" evidence="1">
    <location>
        <begin position="19"/>
        <end position="314"/>
    </location>
</feature>
<gene>
    <name evidence="3" type="ORF">SMD11_6183</name>
</gene>
<dbReference type="AlphaFoldDB" id="A0A1Z2LBR8"/>
<keyword evidence="1" id="KW-0732">Signal</keyword>
<dbReference type="InterPro" id="IPR000772">
    <property type="entry name" value="Ricin_B_lectin"/>
</dbReference>
<dbReference type="EMBL" id="CP021744">
    <property type="protein sequence ID" value="ARZ71759.1"/>
    <property type="molecule type" value="Genomic_DNA"/>
</dbReference>
<dbReference type="PROSITE" id="PS50231">
    <property type="entry name" value="RICIN_B_LECTIN"/>
    <property type="match status" value="1"/>
</dbReference>
<sequence>MLMAAVLLTGGTEASAFAAPAVTKPAPATGLRMGTDGQDMPVRPLPERTAKALRNSGPSPRVAAAAGPVDALQALVDIIGYLIKLFDNHKAKDQGAFVQGMINDSCAMVQGHYNVLMVKEDASYEPRFNGVRWEGRLHYNASGSATYHYWIFESGTFRLKSDGGWRNWGFCGHYNSDASGVTFQQEPGNSVKKLDQQSKCVDVQSSSTNNGTPIQMHDCNATNAQWWYRDGAALKVAGLGNKCLDAGGGGWTDKVQLWDCNGTAPQQWDYVGNGSLRNRKWNYCLDIPNGDTANGTRLQLWQCNDTSSQQFTLP</sequence>
<feature type="signal peptide" evidence="1">
    <location>
        <begin position="1"/>
        <end position="18"/>
    </location>
</feature>
<dbReference type="Proteomes" id="UP000195755">
    <property type="component" value="Chromosome"/>
</dbReference>
<dbReference type="KEGG" id="salj:SMD11_6183"/>
<dbReference type="Pfam" id="PF00652">
    <property type="entry name" value="Ricin_B_lectin"/>
    <property type="match status" value="1"/>
</dbReference>
<evidence type="ECO:0000256" key="1">
    <source>
        <dbReference type="SAM" id="SignalP"/>
    </source>
</evidence>
<accession>A0A1Z2LBR8</accession>
<reference evidence="3 4" key="1">
    <citation type="submission" date="2017-06" db="EMBL/GenBank/DDBJ databases">
        <title>Streptomyces albireticuli Genome sequencing and assembly.</title>
        <authorList>
            <person name="Wang Y."/>
            <person name="Du B."/>
            <person name="Ding Y."/>
            <person name="Liu H."/>
            <person name="Hou Q."/>
            <person name="Liu K."/>
            <person name="Yao L."/>
            <person name="Wang C."/>
        </authorList>
    </citation>
    <scope>NUCLEOTIDE SEQUENCE [LARGE SCALE GENOMIC DNA]</scope>
    <source>
        <strain evidence="3 4">MDJK11</strain>
    </source>
</reference>
<organism evidence="3 4">
    <name type="scientific">Streptomyces albireticuli</name>
    <dbReference type="NCBI Taxonomy" id="1940"/>
    <lineage>
        <taxon>Bacteria</taxon>
        <taxon>Bacillati</taxon>
        <taxon>Actinomycetota</taxon>
        <taxon>Actinomycetes</taxon>
        <taxon>Kitasatosporales</taxon>
        <taxon>Streptomycetaceae</taxon>
        <taxon>Streptomyces</taxon>
    </lineage>
</organism>
<feature type="domain" description="Ricin B lectin" evidence="2">
    <location>
        <begin position="188"/>
        <end position="314"/>
    </location>
</feature>
<dbReference type="InterPro" id="IPR035992">
    <property type="entry name" value="Ricin_B-like_lectins"/>
</dbReference>
<dbReference type="Gene3D" id="2.80.10.50">
    <property type="match status" value="2"/>
</dbReference>
<dbReference type="SUPFAM" id="SSF50370">
    <property type="entry name" value="Ricin B-like lectins"/>
    <property type="match status" value="1"/>
</dbReference>
<protein>
    <recommendedName>
        <fullName evidence="2">Ricin B lectin domain-containing protein</fullName>
    </recommendedName>
</protein>
<evidence type="ECO:0000313" key="4">
    <source>
        <dbReference type="Proteomes" id="UP000195755"/>
    </source>
</evidence>
<name>A0A1Z2LBR8_9ACTN</name>
<proteinExistence type="predicted"/>
<evidence type="ECO:0000259" key="2">
    <source>
        <dbReference type="SMART" id="SM00458"/>
    </source>
</evidence>
<dbReference type="SMART" id="SM00458">
    <property type="entry name" value="RICIN"/>
    <property type="match status" value="1"/>
</dbReference>